<feature type="transmembrane region" description="Helical" evidence="7">
    <location>
        <begin position="164"/>
        <end position="187"/>
    </location>
</feature>
<organism evidence="8">
    <name type="scientific">freshwater metagenome</name>
    <dbReference type="NCBI Taxonomy" id="449393"/>
    <lineage>
        <taxon>unclassified sequences</taxon>
        <taxon>metagenomes</taxon>
        <taxon>ecological metagenomes</taxon>
    </lineage>
</organism>
<dbReference type="AlphaFoldDB" id="A0A6J6K4G4"/>
<protein>
    <submittedName>
        <fullName evidence="8">Unannotated protein</fullName>
    </submittedName>
</protein>
<name>A0A6J6K4G4_9ZZZZ</name>
<keyword evidence="4 7" id="KW-0812">Transmembrane</keyword>
<dbReference type="InterPro" id="IPR002781">
    <property type="entry name" value="TM_pro_TauE-like"/>
</dbReference>
<keyword evidence="6 7" id="KW-0472">Membrane</keyword>
<feature type="transmembrane region" description="Helical" evidence="7">
    <location>
        <begin position="108"/>
        <end position="127"/>
    </location>
</feature>
<evidence type="ECO:0000313" key="8">
    <source>
        <dbReference type="EMBL" id="CAB4643275.1"/>
    </source>
</evidence>
<feature type="transmembrane region" description="Helical" evidence="7">
    <location>
        <begin position="12"/>
        <end position="36"/>
    </location>
</feature>
<evidence type="ECO:0000256" key="2">
    <source>
        <dbReference type="ARBA" id="ARBA00022448"/>
    </source>
</evidence>
<accession>A0A6J6K4G4</accession>
<evidence type="ECO:0000256" key="6">
    <source>
        <dbReference type="ARBA" id="ARBA00023136"/>
    </source>
</evidence>
<keyword evidence="2" id="KW-0813">Transport</keyword>
<feature type="transmembrane region" description="Helical" evidence="7">
    <location>
        <begin position="139"/>
        <end position="158"/>
    </location>
</feature>
<evidence type="ECO:0000256" key="7">
    <source>
        <dbReference type="SAM" id="Phobius"/>
    </source>
</evidence>
<reference evidence="8" key="1">
    <citation type="submission" date="2020-05" db="EMBL/GenBank/DDBJ databases">
        <authorList>
            <person name="Chiriac C."/>
            <person name="Salcher M."/>
            <person name="Ghai R."/>
            <person name="Kavagutti S V."/>
        </authorList>
    </citation>
    <scope>NUCLEOTIDE SEQUENCE</scope>
</reference>
<keyword evidence="3" id="KW-1003">Cell membrane</keyword>
<evidence type="ECO:0000256" key="1">
    <source>
        <dbReference type="ARBA" id="ARBA00004651"/>
    </source>
</evidence>
<evidence type="ECO:0000256" key="3">
    <source>
        <dbReference type="ARBA" id="ARBA00022475"/>
    </source>
</evidence>
<dbReference type="PANTHER" id="PTHR30269">
    <property type="entry name" value="TRANSMEMBRANE PROTEIN YFCA"/>
    <property type="match status" value="1"/>
</dbReference>
<dbReference type="Pfam" id="PF01925">
    <property type="entry name" value="TauE"/>
    <property type="match status" value="1"/>
</dbReference>
<feature type="transmembrane region" description="Helical" evidence="7">
    <location>
        <begin position="48"/>
        <end position="71"/>
    </location>
</feature>
<evidence type="ECO:0000256" key="4">
    <source>
        <dbReference type="ARBA" id="ARBA00022692"/>
    </source>
</evidence>
<sequence length="256" mass="26722">MSGQLVEISIWIVLFCVAAAFLAGFVDAVAGGGGLIQLPVLLWTFPTAPLASILGTNKAVSIVGTSTAANTYRKKIEVNAKQLIPMMSAAFVGSLCGALLATNISRDIFEPIILIILIAVGTFTVLRPDFGKLETIRKVSPVVAPLIGLVIGFYDGLIGPGTGMFLLFSLVSFVGTSFLGASAIAKFVNVATNLAALIIFIPGGHVIWLVAALMAPANLIGGYLGARTALDRGSSFVRYTFLLVLAALVIRLVITI</sequence>
<keyword evidence="5 7" id="KW-1133">Transmembrane helix</keyword>
<evidence type="ECO:0000256" key="5">
    <source>
        <dbReference type="ARBA" id="ARBA00022989"/>
    </source>
</evidence>
<feature type="transmembrane region" description="Helical" evidence="7">
    <location>
        <begin position="83"/>
        <end position="102"/>
    </location>
</feature>
<proteinExistence type="predicted"/>
<dbReference type="EMBL" id="CAEZWI010000003">
    <property type="protein sequence ID" value="CAB4643275.1"/>
    <property type="molecule type" value="Genomic_DNA"/>
</dbReference>
<feature type="transmembrane region" description="Helical" evidence="7">
    <location>
        <begin position="194"/>
        <end position="216"/>
    </location>
</feature>
<gene>
    <name evidence="8" type="ORF">UFOPK2237_00058</name>
</gene>
<dbReference type="GO" id="GO:0005886">
    <property type="term" value="C:plasma membrane"/>
    <property type="evidence" value="ECO:0007669"/>
    <property type="project" value="UniProtKB-SubCell"/>
</dbReference>
<feature type="transmembrane region" description="Helical" evidence="7">
    <location>
        <begin position="236"/>
        <end position="254"/>
    </location>
</feature>
<dbReference type="PANTHER" id="PTHR30269:SF0">
    <property type="entry name" value="MEMBRANE TRANSPORTER PROTEIN YFCA-RELATED"/>
    <property type="match status" value="1"/>
</dbReference>
<comment type="subcellular location">
    <subcellularLocation>
        <location evidence="1">Cell membrane</location>
        <topology evidence="1">Multi-pass membrane protein</topology>
    </subcellularLocation>
</comment>
<dbReference type="InterPro" id="IPR052017">
    <property type="entry name" value="TSUP"/>
</dbReference>